<accession>A0A5B7EBM1</accession>
<sequence>MEEQKQIQTRQKKCEEGRRRRRGRGAPAKPPETTTTTTTTTTNPEGKEGENILSILGWAWPFGGAVGREATRDGEGLGYR</sequence>
<feature type="region of interest" description="Disordered" evidence="1">
    <location>
        <begin position="1"/>
        <end position="49"/>
    </location>
</feature>
<dbReference type="Proteomes" id="UP000324222">
    <property type="component" value="Unassembled WGS sequence"/>
</dbReference>
<evidence type="ECO:0000256" key="1">
    <source>
        <dbReference type="SAM" id="MobiDB-lite"/>
    </source>
</evidence>
<dbReference type="EMBL" id="VSRR010002442">
    <property type="protein sequence ID" value="MPC31471.1"/>
    <property type="molecule type" value="Genomic_DNA"/>
</dbReference>
<evidence type="ECO:0000313" key="2">
    <source>
        <dbReference type="EMBL" id="MPC31471.1"/>
    </source>
</evidence>
<name>A0A5B7EBM1_PORTR</name>
<reference evidence="2 3" key="1">
    <citation type="submission" date="2019-05" db="EMBL/GenBank/DDBJ databases">
        <title>Another draft genome of Portunus trituberculatus and its Hox gene families provides insights of decapod evolution.</title>
        <authorList>
            <person name="Jeong J.-H."/>
            <person name="Song I."/>
            <person name="Kim S."/>
            <person name="Choi T."/>
            <person name="Kim D."/>
            <person name="Ryu S."/>
            <person name="Kim W."/>
        </authorList>
    </citation>
    <scope>NUCLEOTIDE SEQUENCE [LARGE SCALE GENOMIC DNA]</scope>
    <source>
        <tissue evidence="2">Muscle</tissue>
    </source>
</reference>
<organism evidence="2 3">
    <name type="scientific">Portunus trituberculatus</name>
    <name type="common">Swimming crab</name>
    <name type="synonym">Neptunus trituberculatus</name>
    <dbReference type="NCBI Taxonomy" id="210409"/>
    <lineage>
        <taxon>Eukaryota</taxon>
        <taxon>Metazoa</taxon>
        <taxon>Ecdysozoa</taxon>
        <taxon>Arthropoda</taxon>
        <taxon>Crustacea</taxon>
        <taxon>Multicrustacea</taxon>
        <taxon>Malacostraca</taxon>
        <taxon>Eumalacostraca</taxon>
        <taxon>Eucarida</taxon>
        <taxon>Decapoda</taxon>
        <taxon>Pleocyemata</taxon>
        <taxon>Brachyura</taxon>
        <taxon>Eubrachyura</taxon>
        <taxon>Portunoidea</taxon>
        <taxon>Portunidae</taxon>
        <taxon>Portuninae</taxon>
        <taxon>Portunus</taxon>
    </lineage>
</organism>
<keyword evidence="3" id="KW-1185">Reference proteome</keyword>
<feature type="compositionally biased region" description="Low complexity" evidence="1">
    <location>
        <begin position="33"/>
        <end position="42"/>
    </location>
</feature>
<protein>
    <submittedName>
        <fullName evidence="2">Uncharacterized protein</fullName>
    </submittedName>
</protein>
<proteinExistence type="predicted"/>
<comment type="caution">
    <text evidence="2">The sequence shown here is derived from an EMBL/GenBank/DDBJ whole genome shotgun (WGS) entry which is preliminary data.</text>
</comment>
<evidence type="ECO:0000313" key="3">
    <source>
        <dbReference type="Proteomes" id="UP000324222"/>
    </source>
</evidence>
<dbReference type="AlphaFoldDB" id="A0A5B7EBM1"/>
<gene>
    <name evidence="2" type="ORF">E2C01_024760</name>
</gene>